<dbReference type="OrthoDB" id="1118217at2"/>
<dbReference type="InterPro" id="IPR036249">
    <property type="entry name" value="Thioredoxin-like_sf"/>
</dbReference>
<dbReference type="GO" id="GO:0016209">
    <property type="term" value="F:antioxidant activity"/>
    <property type="evidence" value="ECO:0007669"/>
    <property type="project" value="InterPro"/>
</dbReference>
<gene>
    <name evidence="7" type="ORF">BC643_1185</name>
</gene>
<dbReference type="AlphaFoldDB" id="A0A419W5V2"/>
<accession>A0A419W5V2</accession>
<evidence type="ECO:0000313" key="8">
    <source>
        <dbReference type="Proteomes" id="UP000283387"/>
    </source>
</evidence>
<dbReference type="InterPro" id="IPR000866">
    <property type="entry name" value="AhpC/TSA"/>
</dbReference>
<feature type="chain" id="PRO_5019103473" evidence="5">
    <location>
        <begin position="26"/>
        <end position="428"/>
    </location>
</feature>
<evidence type="ECO:0000256" key="4">
    <source>
        <dbReference type="ARBA" id="ARBA00023284"/>
    </source>
</evidence>
<dbReference type="InterPro" id="IPR013766">
    <property type="entry name" value="Thioredoxin_domain"/>
</dbReference>
<protein>
    <submittedName>
        <fullName evidence="7">AhpC/TSA family protein</fullName>
    </submittedName>
</protein>
<feature type="domain" description="Thioredoxin" evidence="6">
    <location>
        <begin position="28"/>
        <end position="166"/>
    </location>
</feature>
<dbReference type="InterPro" id="IPR017937">
    <property type="entry name" value="Thioredoxin_CS"/>
</dbReference>
<evidence type="ECO:0000256" key="3">
    <source>
        <dbReference type="ARBA" id="ARBA00023157"/>
    </source>
</evidence>
<evidence type="ECO:0000259" key="6">
    <source>
        <dbReference type="PROSITE" id="PS51352"/>
    </source>
</evidence>
<dbReference type="EMBL" id="RAPN01000001">
    <property type="protein sequence ID" value="RKD90841.1"/>
    <property type="molecule type" value="Genomic_DNA"/>
</dbReference>
<dbReference type="GO" id="GO:0016491">
    <property type="term" value="F:oxidoreductase activity"/>
    <property type="evidence" value="ECO:0007669"/>
    <property type="project" value="InterPro"/>
</dbReference>
<evidence type="ECO:0000256" key="5">
    <source>
        <dbReference type="SAM" id="SignalP"/>
    </source>
</evidence>
<sequence>MKLTKYLAGIAICVLSLQFYFQTQAQQLEIGDPIPDLLLDHIVNYPGGSARLSDFDGKLVIIDFWETWCAPCVKSLPHMQQLQQEFDGKLQVLLVSTQKEATIDAFLQKNNISLPSVTESEYLNKLFPHKSVPYQVWIKDRRVFALTAHQAATSENIRGVLSGKLSSLAEKKFDFSYDPAKPLLLEGNGGQASDLQYRSLITGYIDGIGAGGVSTDSLGRYKLRALNANVRQLYTSVFRLGGFDPLARANRCILELDTAKVLPPGTIPAYAPEVRDKYFSYELIVPPTLKDRANELMLQDLNRFFGALYHIRGTVEKRTVECWVLRKKPGAEKKLASHSPEPENSLDKSGIRTCRKLAFDDFVRSVSYLYHKLPFPVVDQTGISGEIDISYPTKEEDISRFSDYIERYGLYLQREPCTIDMLVIKQIE</sequence>
<name>A0A419W5V2_9BACT</name>
<dbReference type="PANTHER" id="PTHR42852:SF6">
    <property type="entry name" value="THIOL:DISULFIDE INTERCHANGE PROTEIN DSBE"/>
    <property type="match status" value="1"/>
</dbReference>
<keyword evidence="3" id="KW-1015">Disulfide bond</keyword>
<keyword evidence="4" id="KW-0676">Redox-active center</keyword>
<dbReference type="PANTHER" id="PTHR42852">
    <property type="entry name" value="THIOL:DISULFIDE INTERCHANGE PROTEIN DSBE"/>
    <property type="match status" value="1"/>
</dbReference>
<dbReference type="CDD" id="cd02966">
    <property type="entry name" value="TlpA_like_family"/>
    <property type="match status" value="1"/>
</dbReference>
<dbReference type="Pfam" id="PF00578">
    <property type="entry name" value="AhpC-TSA"/>
    <property type="match status" value="1"/>
</dbReference>
<reference evidence="7 8" key="1">
    <citation type="submission" date="2018-09" db="EMBL/GenBank/DDBJ databases">
        <title>Genomic Encyclopedia of Archaeal and Bacterial Type Strains, Phase II (KMG-II): from individual species to whole genera.</title>
        <authorList>
            <person name="Goeker M."/>
        </authorList>
    </citation>
    <scope>NUCLEOTIDE SEQUENCE [LARGE SCALE GENOMIC DNA]</scope>
    <source>
        <strain evidence="7 8">DSM 27148</strain>
    </source>
</reference>
<dbReference type="InterPro" id="IPR050553">
    <property type="entry name" value="Thioredoxin_ResA/DsbE_sf"/>
</dbReference>
<evidence type="ECO:0000313" key="7">
    <source>
        <dbReference type="EMBL" id="RKD90841.1"/>
    </source>
</evidence>
<dbReference type="GO" id="GO:0017004">
    <property type="term" value="P:cytochrome complex assembly"/>
    <property type="evidence" value="ECO:0007669"/>
    <property type="project" value="UniProtKB-KW"/>
</dbReference>
<dbReference type="Gene3D" id="3.40.30.10">
    <property type="entry name" value="Glutaredoxin"/>
    <property type="match status" value="1"/>
</dbReference>
<dbReference type="SUPFAM" id="SSF52833">
    <property type="entry name" value="Thioredoxin-like"/>
    <property type="match status" value="1"/>
</dbReference>
<dbReference type="GO" id="GO:0030313">
    <property type="term" value="C:cell envelope"/>
    <property type="evidence" value="ECO:0007669"/>
    <property type="project" value="UniProtKB-SubCell"/>
</dbReference>
<feature type="signal peptide" evidence="5">
    <location>
        <begin position="1"/>
        <end position="25"/>
    </location>
</feature>
<keyword evidence="2" id="KW-0201">Cytochrome c-type biogenesis</keyword>
<dbReference type="PROSITE" id="PS51352">
    <property type="entry name" value="THIOREDOXIN_2"/>
    <property type="match status" value="1"/>
</dbReference>
<keyword evidence="8" id="KW-1185">Reference proteome</keyword>
<organism evidence="7 8">
    <name type="scientific">Mangrovibacterium diazotrophicum</name>
    <dbReference type="NCBI Taxonomy" id="1261403"/>
    <lineage>
        <taxon>Bacteria</taxon>
        <taxon>Pseudomonadati</taxon>
        <taxon>Bacteroidota</taxon>
        <taxon>Bacteroidia</taxon>
        <taxon>Marinilabiliales</taxon>
        <taxon>Prolixibacteraceae</taxon>
        <taxon>Mangrovibacterium</taxon>
    </lineage>
</organism>
<keyword evidence="5" id="KW-0732">Signal</keyword>
<evidence type="ECO:0000256" key="1">
    <source>
        <dbReference type="ARBA" id="ARBA00004196"/>
    </source>
</evidence>
<comment type="caution">
    <text evidence="7">The sequence shown here is derived from an EMBL/GenBank/DDBJ whole genome shotgun (WGS) entry which is preliminary data.</text>
</comment>
<comment type="subcellular location">
    <subcellularLocation>
        <location evidence="1">Cell envelope</location>
    </subcellularLocation>
</comment>
<proteinExistence type="predicted"/>
<dbReference type="Proteomes" id="UP000283387">
    <property type="component" value="Unassembled WGS sequence"/>
</dbReference>
<evidence type="ECO:0000256" key="2">
    <source>
        <dbReference type="ARBA" id="ARBA00022748"/>
    </source>
</evidence>
<dbReference type="PROSITE" id="PS00194">
    <property type="entry name" value="THIOREDOXIN_1"/>
    <property type="match status" value="1"/>
</dbReference>